<reference evidence="1" key="1">
    <citation type="submission" date="2014-09" db="EMBL/GenBank/DDBJ databases">
        <authorList>
            <person name="Magalhaes I.L.F."/>
            <person name="Oliveira U."/>
            <person name="Santos F.R."/>
            <person name="Vidigal T.H.D.A."/>
            <person name="Brescovit A.D."/>
            <person name="Santos A.J."/>
        </authorList>
    </citation>
    <scope>NUCLEOTIDE SEQUENCE</scope>
    <source>
        <tissue evidence="1">Shoot tissue taken approximately 20 cm above the soil surface</tissue>
    </source>
</reference>
<accession>A0A0A9B7W8</accession>
<reference evidence="1" key="2">
    <citation type="journal article" date="2015" name="Data Brief">
        <title>Shoot transcriptome of the giant reed, Arundo donax.</title>
        <authorList>
            <person name="Barrero R.A."/>
            <person name="Guerrero F.D."/>
            <person name="Moolhuijzen P."/>
            <person name="Goolsby J.A."/>
            <person name="Tidwell J."/>
            <person name="Bellgard S.E."/>
            <person name="Bellgard M.I."/>
        </authorList>
    </citation>
    <scope>NUCLEOTIDE SEQUENCE</scope>
    <source>
        <tissue evidence="1">Shoot tissue taken approximately 20 cm above the soil surface</tissue>
    </source>
</reference>
<evidence type="ECO:0000313" key="1">
    <source>
        <dbReference type="EMBL" id="JAD57310.1"/>
    </source>
</evidence>
<dbReference type="EMBL" id="GBRH01240585">
    <property type="protein sequence ID" value="JAD57310.1"/>
    <property type="molecule type" value="Transcribed_RNA"/>
</dbReference>
<proteinExistence type="predicted"/>
<organism evidence="1">
    <name type="scientific">Arundo donax</name>
    <name type="common">Giant reed</name>
    <name type="synonym">Donax arundinaceus</name>
    <dbReference type="NCBI Taxonomy" id="35708"/>
    <lineage>
        <taxon>Eukaryota</taxon>
        <taxon>Viridiplantae</taxon>
        <taxon>Streptophyta</taxon>
        <taxon>Embryophyta</taxon>
        <taxon>Tracheophyta</taxon>
        <taxon>Spermatophyta</taxon>
        <taxon>Magnoliopsida</taxon>
        <taxon>Liliopsida</taxon>
        <taxon>Poales</taxon>
        <taxon>Poaceae</taxon>
        <taxon>PACMAD clade</taxon>
        <taxon>Arundinoideae</taxon>
        <taxon>Arundineae</taxon>
        <taxon>Arundo</taxon>
    </lineage>
</organism>
<name>A0A0A9B7W8_ARUDO</name>
<protein>
    <submittedName>
        <fullName evidence="1">Uncharacterized protein</fullName>
    </submittedName>
</protein>
<dbReference type="AlphaFoldDB" id="A0A0A9B7W8"/>
<sequence>MCGIGNMDTNLAIADAKLETMEGRCGRNNCRGGLRAVRVVSARLSCLSQHQSD</sequence>